<dbReference type="AlphaFoldDB" id="A0AAV4NZU5"/>
<evidence type="ECO:0000313" key="2">
    <source>
        <dbReference type="Proteomes" id="UP001054837"/>
    </source>
</evidence>
<protein>
    <submittedName>
        <fullName evidence="1">Uncharacterized protein</fullName>
    </submittedName>
</protein>
<gene>
    <name evidence="1" type="ORF">CDAR_276721</name>
</gene>
<dbReference type="Proteomes" id="UP001054837">
    <property type="component" value="Unassembled WGS sequence"/>
</dbReference>
<sequence length="111" mass="12911">MPNIPIQPCLYFVPASILMPSFRPLLLRYRPNNPIEQGRDPGRYRSPRCSYSFPTQKALPKLRKWLCIRWSRIDREAPGVLRVTSGGCSSPKTISKSIFFREFRLLILSEE</sequence>
<accession>A0AAV4NZU5</accession>
<keyword evidence="2" id="KW-1185">Reference proteome</keyword>
<proteinExistence type="predicted"/>
<comment type="caution">
    <text evidence="1">The sequence shown here is derived from an EMBL/GenBank/DDBJ whole genome shotgun (WGS) entry which is preliminary data.</text>
</comment>
<name>A0AAV4NZU5_9ARAC</name>
<evidence type="ECO:0000313" key="1">
    <source>
        <dbReference type="EMBL" id="GIX89929.1"/>
    </source>
</evidence>
<reference evidence="1 2" key="1">
    <citation type="submission" date="2021-06" db="EMBL/GenBank/DDBJ databases">
        <title>Caerostris darwini draft genome.</title>
        <authorList>
            <person name="Kono N."/>
            <person name="Arakawa K."/>
        </authorList>
    </citation>
    <scope>NUCLEOTIDE SEQUENCE [LARGE SCALE GENOMIC DNA]</scope>
</reference>
<dbReference type="EMBL" id="BPLQ01002205">
    <property type="protein sequence ID" value="GIX89929.1"/>
    <property type="molecule type" value="Genomic_DNA"/>
</dbReference>
<organism evidence="1 2">
    <name type="scientific">Caerostris darwini</name>
    <dbReference type="NCBI Taxonomy" id="1538125"/>
    <lineage>
        <taxon>Eukaryota</taxon>
        <taxon>Metazoa</taxon>
        <taxon>Ecdysozoa</taxon>
        <taxon>Arthropoda</taxon>
        <taxon>Chelicerata</taxon>
        <taxon>Arachnida</taxon>
        <taxon>Araneae</taxon>
        <taxon>Araneomorphae</taxon>
        <taxon>Entelegynae</taxon>
        <taxon>Araneoidea</taxon>
        <taxon>Araneidae</taxon>
        <taxon>Caerostris</taxon>
    </lineage>
</organism>